<sequence length="409" mass="43194">MPTTPDDRLGLVVPTGGDPANVPSDLNVIRQRLRLIMPGYAQGTIAARASLTPFVGLLYLATDGAADGGPLLTYYDGASWVDCSPQELDTSNSDLTGDLPRPTVHRIQTAHLKLHTVDGRRQLHRELRTMPSTTANAVMVGTLTHSGAVVDVAVSVEWSGGQRMHRYTLAVVPTADTGWRLVRPTSVAGPAADTPILEAREQAGALSLRLRGYAASGATAEVILDIAGRPGPWTPDSTAAAAAAVTAPFSAGGPTTEISTSSTPPTNPYPGMVWRINSGTSPRVWRFIYNGTNWVYDSGGAVMAAASGINVAAGATVTTCPINVVVSGVYRVQGHVNTDQANADGRVRLISPSSDWLYDAASDSRGQWRSGRPFDVGLSAGIRSLQIYNPASVNCHVWDVAWTIEPVYV</sequence>
<gene>
    <name evidence="1" type="ORF">PAI11_37670</name>
</gene>
<evidence type="ECO:0000313" key="2">
    <source>
        <dbReference type="Proteomes" id="UP000005143"/>
    </source>
</evidence>
<dbReference type="EMBL" id="AGUD01000292">
    <property type="protein sequence ID" value="EHN09433.1"/>
    <property type="molecule type" value="Genomic_DNA"/>
</dbReference>
<keyword evidence="2" id="KW-1185">Reference proteome</keyword>
<accession>H0EA93</accession>
<reference evidence="1 2" key="1">
    <citation type="journal article" date="2013" name="Biodegradation">
        <title>Quantitative proteomic analysis of ibuprofen-degrading Patulibacter sp. strain I11.</title>
        <authorList>
            <person name="Almeida B."/>
            <person name="Kjeldal H."/>
            <person name="Lolas I."/>
            <person name="Knudsen A.D."/>
            <person name="Carvalho G."/>
            <person name="Nielsen K.L."/>
            <person name="Barreto Crespo M.T."/>
            <person name="Stensballe A."/>
            <person name="Nielsen J.L."/>
        </authorList>
    </citation>
    <scope>NUCLEOTIDE SEQUENCE [LARGE SCALE GENOMIC DNA]</scope>
    <source>
        <strain evidence="1 2">I11</strain>
    </source>
</reference>
<dbReference type="AlphaFoldDB" id="H0EA93"/>
<dbReference type="RefSeq" id="WP_007578203.1">
    <property type="nucleotide sequence ID" value="NZ_AGUD01000292.1"/>
</dbReference>
<name>H0EA93_9ACTN</name>
<comment type="caution">
    <text evidence="1">The sequence shown here is derived from an EMBL/GenBank/DDBJ whole genome shotgun (WGS) entry which is preliminary data.</text>
</comment>
<organism evidence="1 2">
    <name type="scientific">Patulibacter medicamentivorans</name>
    <dbReference type="NCBI Taxonomy" id="1097667"/>
    <lineage>
        <taxon>Bacteria</taxon>
        <taxon>Bacillati</taxon>
        <taxon>Actinomycetota</taxon>
        <taxon>Thermoleophilia</taxon>
        <taxon>Solirubrobacterales</taxon>
        <taxon>Patulibacteraceae</taxon>
        <taxon>Patulibacter</taxon>
    </lineage>
</organism>
<evidence type="ECO:0000313" key="1">
    <source>
        <dbReference type="EMBL" id="EHN09433.1"/>
    </source>
</evidence>
<protein>
    <submittedName>
        <fullName evidence="1">Uncharacterized protein</fullName>
    </submittedName>
</protein>
<dbReference type="Proteomes" id="UP000005143">
    <property type="component" value="Unassembled WGS sequence"/>
</dbReference>
<proteinExistence type="predicted"/>